<dbReference type="PRINTS" id="PR00326">
    <property type="entry name" value="GTP1OBG"/>
</dbReference>
<evidence type="ECO:0000313" key="16">
    <source>
        <dbReference type="Proteomes" id="UP000515728"/>
    </source>
</evidence>
<evidence type="ECO:0000256" key="1">
    <source>
        <dbReference type="ARBA" id="ARBA00001946"/>
    </source>
</evidence>
<evidence type="ECO:0000256" key="9">
    <source>
        <dbReference type="HAMAP-Rule" id="MF_01454"/>
    </source>
</evidence>
<evidence type="ECO:0000259" key="12">
    <source>
        <dbReference type="PROSITE" id="PS51710"/>
    </source>
</evidence>
<dbReference type="Pfam" id="PF01926">
    <property type="entry name" value="MMR_HSR1"/>
    <property type="match status" value="1"/>
</dbReference>
<feature type="region of interest" description="Disordered" evidence="11">
    <location>
        <begin position="505"/>
        <end position="560"/>
    </location>
</feature>
<feature type="domain" description="Obg" evidence="14">
    <location>
        <begin position="2"/>
        <end position="159"/>
    </location>
</feature>
<evidence type="ECO:0000256" key="4">
    <source>
        <dbReference type="ARBA" id="ARBA00022723"/>
    </source>
</evidence>
<dbReference type="GO" id="GO:0000287">
    <property type="term" value="F:magnesium ion binding"/>
    <property type="evidence" value="ECO:0007669"/>
    <property type="project" value="InterPro"/>
</dbReference>
<dbReference type="Proteomes" id="UP000515728">
    <property type="component" value="Chromosome"/>
</dbReference>
<dbReference type="NCBIfam" id="NF008955">
    <property type="entry name" value="PRK12297.1"/>
    <property type="match status" value="1"/>
</dbReference>
<dbReference type="AlphaFoldDB" id="A0A7G7MQY0"/>
<keyword evidence="3 9" id="KW-0963">Cytoplasm</keyword>
<feature type="binding site" evidence="9">
    <location>
        <position position="193"/>
    </location>
    <ligand>
        <name>Mg(2+)</name>
        <dbReference type="ChEBI" id="CHEBI:18420"/>
    </ligand>
</feature>
<organism evidence="15 16">
    <name type="scientific">Pseudonocardia petroleophila</name>
    <dbReference type="NCBI Taxonomy" id="37331"/>
    <lineage>
        <taxon>Bacteria</taxon>
        <taxon>Bacillati</taxon>
        <taxon>Actinomycetota</taxon>
        <taxon>Actinomycetes</taxon>
        <taxon>Pseudonocardiales</taxon>
        <taxon>Pseudonocardiaceae</taxon>
        <taxon>Pseudonocardia</taxon>
    </lineage>
</organism>
<dbReference type="PROSITE" id="PS00905">
    <property type="entry name" value="GTP1_OBG"/>
    <property type="match status" value="1"/>
</dbReference>
<evidence type="ECO:0000256" key="6">
    <source>
        <dbReference type="ARBA" id="ARBA00022801"/>
    </source>
</evidence>
<keyword evidence="5 9" id="KW-0547">Nucleotide-binding</keyword>
<keyword evidence="10" id="KW-0175">Coiled coil</keyword>
<dbReference type="KEGG" id="ppel:H6H00_15825"/>
<dbReference type="HAMAP" id="MF_01454">
    <property type="entry name" value="GTPase_Obg"/>
    <property type="match status" value="1"/>
</dbReference>
<dbReference type="CDD" id="cd01898">
    <property type="entry name" value="Obg"/>
    <property type="match status" value="1"/>
</dbReference>
<gene>
    <name evidence="15" type="primary">obgE</name>
    <name evidence="9" type="synonym">obg</name>
    <name evidence="15" type="ORF">H6H00_15825</name>
</gene>
<dbReference type="InterPro" id="IPR014100">
    <property type="entry name" value="GTP-bd_Obg/CgtA"/>
</dbReference>
<feature type="binding site" evidence="9">
    <location>
        <begin position="166"/>
        <end position="173"/>
    </location>
    <ligand>
        <name>GTP</name>
        <dbReference type="ChEBI" id="CHEBI:37565"/>
    </ligand>
</feature>
<dbReference type="EMBL" id="CP060131">
    <property type="protein sequence ID" value="QNG55191.1"/>
    <property type="molecule type" value="Genomic_DNA"/>
</dbReference>
<dbReference type="PROSITE" id="PS51710">
    <property type="entry name" value="G_OBG"/>
    <property type="match status" value="1"/>
</dbReference>
<dbReference type="GO" id="GO:0005737">
    <property type="term" value="C:cytoplasm"/>
    <property type="evidence" value="ECO:0007669"/>
    <property type="project" value="UniProtKB-SubCell"/>
</dbReference>
<keyword evidence="7 9" id="KW-0460">Magnesium</keyword>
<feature type="binding site" evidence="9">
    <location>
        <begin position="212"/>
        <end position="215"/>
    </location>
    <ligand>
        <name>GTP</name>
        <dbReference type="ChEBI" id="CHEBI:37565"/>
    </ligand>
</feature>
<evidence type="ECO:0000256" key="5">
    <source>
        <dbReference type="ARBA" id="ARBA00022741"/>
    </source>
</evidence>
<feature type="domain" description="OCT" evidence="13">
    <location>
        <begin position="354"/>
        <end position="434"/>
    </location>
</feature>
<dbReference type="InterPro" id="IPR006074">
    <property type="entry name" value="GTP1-OBG_CS"/>
</dbReference>
<dbReference type="EC" id="3.6.5.-" evidence="9"/>
<comment type="subunit">
    <text evidence="9">Monomer.</text>
</comment>
<comment type="subcellular location">
    <subcellularLocation>
        <location evidence="9">Cytoplasm</location>
    </subcellularLocation>
</comment>
<dbReference type="InterPro" id="IPR036726">
    <property type="entry name" value="GTP1_OBG_dom_sf"/>
</dbReference>
<keyword evidence="4 9" id="KW-0479">Metal-binding</keyword>
<dbReference type="NCBIfam" id="TIGR02729">
    <property type="entry name" value="Obg_CgtA"/>
    <property type="match status" value="1"/>
</dbReference>
<sequence>MSRFVDRVVLHATAGAGGNGCASVHREKFKPLGGPDGGNGGRGGSIVLVVDPGVHTLLDFHHRPHALGRNGKQGQGGFKMGANAEDIELLVPDGTVVFSPDGEIVADLTGPGTRFVAAEGGRGGLGNAALSSNARKAPGFALLGEPGEQRDLVLELRSMADVGLVGFPSAGKSSLVAALSAARPKIADYPFTTLVPQLGVVTAGAEVFTVADVPGLIPGASQGRGLGLDFLRHIERCSVLVHVVDCATFEPGRDPAADIEALEAELAQYTPALGGELADRPRLIALNKIDVPDAADMAEIVAADLKERFGWRVLAISTATHAGLRELTFAMAEEVAAYRAAQPVVEATRIVLRPTAVDDSGFTIEPDPEIEGGFLVLGARPERWIRQTSFDNDEAVGYLADRLARLGVEDALARAGAHRGSPVTIGDVTFDWEPSTPAGVAVLMSGRGTDRRLETDDRIPASERKVARNARRLHRTDEELAQERAEAEAADELDRLAAAAREDAWEEGVWDDAALDPAAPRPRSPRPRCPRPRCAVSGSAARARKGVLRPPLPRTTRRER</sequence>
<dbReference type="NCBIfam" id="TIGR03595">
    <property type="entry name" value="Obg_CgtA_exten"/>
    <property type="match status" value="1"/>
</dbReference>
<evidence type="ECO:0000256" key="8">
    <source>
        <dbReference type="ARBA" id="ARBA00023134"/>
    </source>
</evidence>
<dbReference type="GO" id="GO:0003924">
    <property type="term" value="F:GTPase activity"/>
    <property type="evidence" value="ECO:0007669"/>
    <property type="project" value="UniProtKB-UniRule"/>
</dbReference>
<comment type="cofactor">
    <cofactor evidence="1 9">
        <name>Mg(2+)</name>
        <dbReference type="ChEBI" id="CHEBI:18420"/>
    </cofactor>
</comment>
<evidence type="ECO:0000256" key="10">
    <source>
        <dbReference type="SAM" id="Coils"/>
    </source>
</evidence>
<name>A0A7G7MQY0_9PSEU</name>
<dbReference type="InterPro" id="IPR036346">
    <property type="entry name" value="GTP-bd_prot_GTP1/OBG_C_sf"/>
</dbReference>
<dbReference type="InterPro" id="IPR015349">
    <property type="entry name" value="OCT_dom"/>
</dbReference>
<feature type="domain" description="OBG-type G" evidence="12">
    <location>
        <begin position="160"/>
        <end position="336"/>
    </location>
</feature>
<evidence type="ECO:0000256" key="11">
    <source>
        <dbReference type="SAM" id="MobiDB-lite"/>
    </source>
</evidence>
<feature type="binding site" evidence="9">
    <location>
        <begin position="287"/>
        <end position="290"/>
    </location>
    <ligand>
        <name>GTP</name>
        <dbReference type="ChEBI" id="CHEBI:37565"/>
    </ligand>
</feature>
<comment type="similarity">
    <text evidence="2 9">Belongs to the TRAFAC class OBG-HflX-like GTPase superfamily. OBG GTPase family.</text>
</comment>
<dbReference type="InterPro" id="IPR027417">
    <property type="entry name" value="P-loop_NTPase"/>
</dbReference>
<dbReference type="NCBIfam" id="NF008954">
    <property type="entry name" value="PRK12296.1"/>
    <property type="match status" value="1"/>
</dbReference>
<dbReference type="InterPro" id="IPR031167">
    <property type="entry name" value="G_OBG"/>
</dbReference>
<dbReference type="GO" id="GO:0042254">
    <property type="term" value="P:ribosome biogenesis"/>
    <property type="evidence" value="ECO:0007669"/>
    <property type="project" value="UniProtKB-UniRule"/>
</dbReference>
<dbReference type="SUPFAM" id="SSF52540">
    <property type="entry name" value="P-loop containing nucleoside triphosphate hydrolases"/>
    <property type="match status" value="1"/>
</dbReference>
<evidence type="ECO:0000256" key="7">
    <source>
        <dbReference type="ARBA" id="ARBA00022842"/>
    </source>
</evidence>
<dbReference type="Gene3D" id="3.40.50.300">
    <property type="entry name" value="P-loop containing nucleotide triphosphate hydrolases"/>
    <property type="match status" value="1"/>
</dbReference>
<dbReference type="InterPro" id="IPR006073">
    <property type="entry name" value="GTP-bd"/>
</dbReference>
<feature type="coiled-coil region" evidence="10">
    <location>
        <begin position="470"/>
        <end position="502"/>
    </location>
</feature>
<comment type="function">
    <text evidence="9">An essential GTPase which binds GTP, GDP and possibly (p)ppGpp with moderate affinity, with high nucleotide exchange rates and a fairly low GTP hydrolysis rate. Plays a role in control of the cell cycle, stress response, ribosome biogenesis and in those bacteria that undergo differentiation, in morphogenesis control.</text>
</comment>
<dbReference type="PANTHER" id="PTHR11702:SF31">
    <property type="entry name" value="MITOCHONDRIAL RIBOSOME-ASSOCIATED GTPASE 2"/>
    <property type="match status" value="1"/>
</dbReference>
<dbReference type="Gene3D" id="2.70.210.12">
    <property type="entry name" value="GTP1/OBG domain"/>
    <property type="match status" value="1"/>
</dbReference>
<keyword evidence="6 9" id="KW-0378">Hydrolase</keyword>
<dbReference type="Gene3D" id="3.30.300.350">
    <property type="entry name" value="GTP-binding protein OBG, C-terminal domain"/>
    <property type="match status" value="1"/>
</dbReference>
<evidence type="ECO:0000313" key="15">
    <source>
        <dbReference type="EMBL" id="QNG55191.1"/>
    </source>
</evidence>
<dbReference type="SUPFAM" id="SSF102741">
    <property type="entry name" value="Obg GTP-binding protein C-terminal domain"/>
    <property type="match status" value="1"/>
</dbReference>
<keyword evidence="16" id="KW-1185">Reference proteome</keyword>
<dbReference type="Pfam" id="PF01018">
    <property type="entry name" value="GTP1_OBG"/>
    <property type="match status" value="1"/>
</dbReference>
<dbReference type="InterPro" id="IPR006169">
    <property type="entry name" value="GTP1_OBG_dom"/>
</dbReference>
<evidence type="ECO:0000259" key="13">
    <source>
        <dbReference type="PROSITE" id="PS51881"/>
    </source>
</evidence>
<dbReference type="FunFam" id="2.70.210.12:FF:000001">
    <property type="entry name" value="GTPase Obg"/>
    <property type="match status" value="1"/>
</dbReference>
<accession>A0A7G7MQY0</accession>
<evidence type="ECO:0000256" key="3">
    <source>
        <dbReference type="ARBA" id="ARBA00022490"/>
    </source>
</evidence>
<dbReference type="PANTHER" id="PTHR11702">
    <property type="entry name" value="DEVELOPMENTALLY REGULATED GTP-BINDING PROTEIN-RELATED"/>
    <property type="match status" value="1"/>
</dbReference>
<dbReference type="GO" id="GO:0005525">
    <property type="term" value="F:GTP binding"/>
    <property type="evidence" value="ECO:0007669"/>
    <property type="project" value="UniProtKB-UniRule"/>
</dbReference>
<dbReference type="InterPro" id="IPR045086">
    <property type="entry name" value="OBG_GTPase"/>
</dbReference>
<feature type="binding site" evidence="9">
    <location>
        <begin position="191"/>
        <end position="195"/>
    </location>
    <ligand>
        <name>GTP</name>
        <dbReference type="ChEBI" id="CHEBI:37565"/>
    </ligand>
</feature>
<feature type="binding site" evidence="9">
    <location>
        <begin position="317"/>
        <end position="319"/>
    </location>
    <ligand>
        <name>GTP</name>
        <dbReference type="ChEBI" id="CHEBI:37565"/>
    </ligand>
</feature>
<feature type="compositionally biased region" description="Acidic residues" evidence="11">
    <location>
        <begin position="505"/>
        <end position="514"/>
    </location>
</feature>
<dbReference type="Pfam" id="PF09269">
    <property type="entry name" value="DUF1967"/>
    <property type="match status" value="1"/>
</dbReference>
<keyword evidence="8 9" id="KW-0342">GTP-binding</keyword>
<proteinExistence type="inferred from homology"/>
<dbReference type="NCBIfam" id="NF008956">
    <property type="entry name" value="PRK12299.1"/>
    <property type="match status" value="1"/>
</dbReference>
<evidence type="ECO:0000259" key="14">
    <source>
        <dbReference type="PROSITE" id="PS51883"/>
    </source>
</evidence>
<evidence type="ECO:0000256" key="2">
    <source>
        <dbReference type="ARBA" id="ARBA00007699"/>
    </source>
</evidence>
<reference evidence="15 16" key="1">
    <citation type="submission" date="2020-08" db="EMBL/GenBank/DDBJ databases">
        <authorList>
            <person name="Mo P."/>
        </authorList>
    </citation>
    <scope>NUCLEOTIDE SEQUENCE [LARGE SCALE GENOMIC DNA]</scope>
    <source>
        <strain evidence="15 16">CGMCC 4.1532</strain>
    </source>
</reference>
<protein>
    <recommendedName>
        <fullName evidence="9">GTPase Obg</fullName>
        <ecNumber evidence="9">3.6.5.-</ecNumber>
    </recommendedName>
    <alternativeName>
        <fullName evidence="9">GTP-binding protein Obg</fullName>
    </alternativeName>
</protein>
<feature type="binding site" evidence="9">
    <location>
        <position position="173"/>
    </location>
    <ligand>
        <name>Mg(2+)</name>
        <dbReference type="ChEBI" id="CHEBI:18420"/>
    </ligand>
</feature>
<dbReference type="SUPFAM" id="SSF82051">
    <property type="entry name" value="Obg GTP-binding protein N-terminal domain"/>
    <property type="match status" value="1"/>
</dbReference>
<dbReference type="PROSITE" id="PS51881">
    <property type="entry name" value="OCT"/>
    <property type="match status" value="1"/>
</dbReference>
<dbReference type="PROSITE" id="PS51883">
    <property type="entry name" value="OBG"/>
    <property type="match status" value="1"/>
</dbReference>